<keyword evidence="4" id="KW-0663">Pyridoxal phosphate</keyword>
<dbReference type="SUPFAM" id="SSF56752">
    <property type="entry name" value="D-aminoacid aminotransferase-like PLP-dependent enzymes"/>
    <property type="match status" value="1"/>
</dbReference>
<dbReference type="NCBIfam" id="TIGR03461">
    <property type="entry name" value="pabC_Proteo"/>
    <property type="match status" value="1"/>
</dbReference>
<evidence type="ECO:0000256" key="7">
    <source>
        <dbReference type="ARBA" id="ARBA00035633"/>
    </source>
</evidence>
<evidence type="ECO:0000256" key="9">
    <source>
        <dbReference type="ARBA" id="ARBA00049529"/>
    </source>
</evidence>
<proteinExistence type="inferred from homology"/>
<dbReference type="EC" id="4.1.3.38" evidence="8 10"/>
<dbReference type="InterPro" id="IPR050571">
    <property type="entry name" value="Class-IV_PLP-Dep_Aminotrnsfr"/>
</dbReference>
<dbReference type="PANTHER" id="PTHR42743">
    <property type="entry name" value="AMINO-ACID AMINOTRANSFERASE"/>
    <property type="match status" value="1"/>
</dbReference>
<organism evidence="11 12">
    <name type="scientific">Pseudoalteromonas peptidolytica F12-50-A1</name>
    <dbReference type="NCBI Taxonomy" id="1315280"/>
    <lineage>
        <taxon>Bacteria</taxon>
        <taxon>Pseudomonadati</taxon>
        <taxon>Pseudomonadota</taxon>
        <taxon>Gammaproteobacteria</taxon>
        <taxon>Alteromonadales</taxon>
        <taxon>Pseudoalteromonadaceae</taxon>
        <taxon>Pseudoalteromonas</taxon>
    </lineage>
</organism>
<dbReference type="InterPro" id="IPR043131">
    <property type="entry name" value="BCAT-like_N"/>
</dbReference>
<evidence type="ECO:0000256" key="8">
    <source>
        <dbReference type="ARBA" id="ARBA00035676"/>
    </source>
</evidence>
<comment type="caution">
    <text evidence="11">The sequence shown here is derived from an EMBL/GenBank/DDBJ whole genome shotgun (WGS) entry which is preliminary data.</text>
</comment>
<dbReference type="GO" id="GO:0030170">
    <property type="term" value="F:pyridoxal phosphate binding"/>
    <property type="evidence" value="ECO:0007669"/>
    <property type="project" value="InterPro"/>
</dbReference>
<dbReference type="Proteomes" id="UP000660708">
    <property type="component" value="Unassembled WGS sequence"/>
</dbReference>
<evidence type="ECO:0000313" key="12">
    <source>
        <dbReference type="Proteomes" id="UP000660708"/>
    </source>
</evidence>
<evidence type="ECO:0000256" key="10">
    <source>
        <dbReference type="NCBIfam" id="TIGR03461"/>
    </source>
</evidence>
<dbReference type="GO" id="GO:0046656">
    <property type="term" value="P:folic acid biosynthetic process"/>
    <property type="evidence" value="ECO:0007669"/>
    <property type="project" value="UniProtKB-KW"/>
</dbReference>
<keyword evidence="12" id="KW-1185">Reference proteome</keyword>
<dbReference type="Gene3D" id="3.20.10.10">
    <property type="entry name" value="D-amino Acid Aminotransferase, subunit A, domain 2"/>
    <property type="match status" value="1"/>
</dbReference>
<accession>A0A8I0T618</accession>
<evidence type="ECO:0000256" key="6">
    <source>
        <dbReference type="ARBA" id="ARBA00023239"/>
    </source>
</evidence>
<name>A0A8I0T618_9GAMM</name>
<dbReference type="GO" id="GO:0008153">
    <property type="term" value="P:4-aminobenzoate biosynthetic process"/>
    <property type="evidence" value="ECO:0007669"/>
    <property type="project" value="UniProtKB-UniRule"/>
</dbReference>
<comment type="cofactor">
    <cofactor evidence="1">
        <name>pyridoxal 5'-phosphate</name>
        <dbReference type="ChEBI" id="CHEBI:597326"/>
    </cofactor>
</comment>
<comment type="subunit">
    <text evidence="3">Homodimer.</text>
</comment>
<dbReference type="InterPro" id="IPR001544">
    <property type="entry name" value="Aminotrans_IV"/>
</dbReference>
<evidence type="ECO:0000256" key="2">
    <source>
        <dbReference type="ARBA" id="ARBA00009320"/>
    </source>
</evidence>
<evidence type="ECO:0000256" key="4">
    <source>
        <dbReference type="ARBA" id="ARBA00022898"/>
    </source>
</evidence>
<dbReference type="EMBL" id="AQHF01000024">
    <property type="protein sequence ID" value="MBE0346759.1"/>
    <property type="molecule type" value="Genomic_DNA"/>
</dbReference>
<dbReference type="InterPro" id="IPR017824">
    <property type="entry name" value="Aminodeoxychorismate_lyase_IV"/>
</dbReference>
<dbReference type="Pfam" id="PF01063">
    <property type="entry name" value="Aminotran_4"/>
    <property type="match status" value="1"/>
</dbReference>
<dbReference type="GO" id="GO:0005829">
    <property type="term" value="C:cytosol"/>
    <property type="evidence" value="ECO:0007669"/>
    <property type="project" value="TreeGrafter"/>
</dbReference>
<comment type="similarity">
    <text evidence="2">Belongs to the class-IV pyridoxal-phosphate-dependent aminotransferase family.</text>
</comment>
<dbReference type="AlphaFoldDB" id="A0A8I0T618"/>
<dbReference type="Gene3D" id="3.30.470.10">
    <property type="match status" value="1"/>
</dbReference>
<evidence type="ECO:0000256" key="1">
    <source>
        <dbReference type="ARBA" id="ARBA00001933"/>
    </source>
</evidence>
<protein>
    <recommendedName>
        <fullName evidence="8 10">Aminodeoxychorismate lyase</fullName>
        <ecNumber evidence="8 10">4.1.3.38</ecNumber>
    </recommendedName>
</protein>
<reference evidence="11 12" key="1">
    <citation type="submission" date="2015-06" db="EMBL/GenBank/DDBJ databases">
        <title>Genome sequence of Pseudoalteromonas peptidolytica.</title>
        <authorList>
            <person name="Xie B.-B."/>
            <person name="Rong J.-C."/>
            <person name="Qin Q.-L."/>
            <person name="Zhang Y.-Z."/>
        </authorList>
    </citation>
    <scope>NUCLEOTIDE SEQUENCE [LARGE SCALE GENOMIC DNA]</scope>
    <source>
        <strain evidence="11 12">F12-50-A1</strain>
    </source>
</reference>
<keyword evidence="5" id="KW-0289">Folate biosynthesis</keyword>
<dbReference type="InterPro" id="IPR036038">
    <property type="entry name" value="Aminotransferase-like"/>
</dbReference>
<evidence type="ECO:0000256" key="3">
    <source>
        <dbReference type="ARBA" id="ARBA00011738"/>
    </source>
</evidence>
<dbReference type="InterPro" id="IPR043132">
    <property type="entry name" value="BCAT-like_C"/>
</dbReference>
<dbReference type="GO" id="GO:0008696">
    <property type="term" value="F:4-amino-4-deoxychorismate lyase activity"/>
    <property type="evidence" value="ECO:0007669"/>
    <property type="project" value="UniProtKB-UniRule"/>
</dbReference>
<evidence type="ECO:0000256" key="5">
    <source>
        <dbReference type="ARBA" id="ARBA00022909"/>
    </source>
</evidence>
<gene>
    <name evidence="11" type="primary">pabC</name>
    <name evidence="11" type="ORF">PPEP_a2874</name>
</gene>
<sequence length="259" mass="28954">MENQQIFSNSDRGLAYGDGFFTTALVCNGRIELWPLHVKRLVQCQQRLGFPELNLEALERLVYERIKGETKAVLKILITRGCGGRGYQAPQSPTPSFSIQVLPFPENYSKWQQHGIETVLSRVQLGIQPLLAGLKTLNRLEQVLIKQDAQTLECDDVIVTDINGSVIESSAANIIVIKNNRVYTPNLANSGIKGVFLTSLESQVDITVADIDLEFLQLADGIFICNSLIELVPIIRFEQQCFDIEYLLTLKKQILGMSS</sequence>
<comment type="pathway">
    <text evidence="7">Cofactor biosynthesis; tetrahydrofolate biosynthesis; 4-aminobenzoate from chorismate: step 2/2.</text>
</comment>
<dbReference type="RefSeq" id="WP_225740734.1">
    <property type="nucleotide sequence ID" value="NZ_AQHF01000024.1"/>
</dbReference>
<comment type="catalytic activity">
    <reaction evidence="9">
        <text>4-amino-4-deoxychorismate = 4-aminobenzoate + pyruvate + H(+)</text>
        <dbReference type="Rhea" id="RHEA:16201"/>
        <dbReference type="ChEBI" id="CHEBI:15361"/>
        <dbReference type="ChEBI" id="CHEBI:15378"/>
        <dbReference type="ChEBI" id="CHEBI:17836"/>
        <dbReference type="ChEBI" id="CHEBI:58406"/>
        <dbReference type="EC" id="4.1.3.38"/>
    </reaction>
</comment>
<evidence type="ECO:0000313" key="11">
    <source>
        <dbReference type="EMBL" id="MBE0346759.1"/>
    </source>
</evidence>
<dbReference type="PANTHER" id="PTHR42743:SF2">
    <property type="entry name" value="AMINODEOXYCHORISMATE LYASE"/>
    <property type="match status" value="1"/>
</dbReference>
<keyword evidence="6 11" id="KW-0456">Lyase</keyword>